<name>A0A316U129_9BASI</name>
<dbReference type="PANTHER" id="PTHR21240">
    <property type="entry name" value="2-AMINO-3-CARBOXYLMUCONATE-6-SEMIALDEHYDE DECARBOXYLASE"/>
    <property type="match status" value="1"/>
</dbReference>
<reference evidence="5 6" key="1">
    <citation type="journal article" date="2018" name="Mol. Biol. Evol.">
        <title>Broad Genomic Sampling Reveals a Smut Pathogenic Ancestry of the Fungal Clade Ustilaginomycotina.</title>
        <authorList>
            <person name="Kijpornyongpan T."/>
            <person name="Mondo S.J."/>
            <person name="Barry K."/>
            <person name="Sandor L."/>
            <person name="Lee J."/>
            <person name="Lipzen A."/>
            <person name="Pangilinan J."/>
            <person name="LaButti K."/>
            <person name="Hainaut M."/>
            <person name="Henrissat B."/>
            <person name="Grigoriev I.V."/>
            <person name="Spatafora J.W."/>
            <person name="Aime M.C."/>
        </authorList>
    </citation>
    <scope>NUCLEOTIDE SEQUENCE [LARGE SCALE GENOMIC DNA]</scope>
    <source>
        <strain evidence="5 6">MCA 4718</strain>
    </source>
</reference>
<gene>
    <name evidence="5" type="ORF">BCV69DRAFT_77529</name>
</gene>
<evidence type="ECO:0000256" key="3">
    <source>
        <dbReference type="RuleBase" id="RU366045"/>
    </source>
</evidence>
<feature type="domain" description="Amidohydrolase-related" evidence="4">
    <location>
        <begin position="45"/>
        <end position="317"/>
    </location>
</feature>
<proteinExistence type="inferred from homology"/>
<evidence type="ECO:0000256" key="1">
    <source>
        <dbReference type="ARBA" id="ARBA00022793"/>
    </source>
</evidence>
<evidence type="ECO:0000259" key="4">
    <source>
        <dbReference type="Pfam" id="PF04909"/>
    </source>
</evidence>
<protein>
    <submittedName>
        <fullName evidence="5">Putative 2-amino-3-carboxymuconate-6-semialdehyde decarboxylase</fullName>
    </submittedName>
</protein>
<organism evidence="5 6">
    <name type="scientific">Pseudomicrostroma glucosiphilum</name>
    <dbReference type="NCBI Taxonomy" id="1684307"/>
    <lineage>
        <taxon>Eukaryota</taxon>
        <taxon>Fungi</taxon>
        <taxon>Dikarya</taxon>
        <taxon>Basidiomycota</taxon>
        <taxon>Ustilaginomycotina</taxon>
        <taxon>Exobasidiomycetes</taxon>
        <taxon>Microstromatales</taxon>
        <taxon>Microstromatales incertae sedis</taxon>
        <taxon>Pseudomicrostroma</taxon>
    </lineage>
</organism>
<dbReference type="GeneID" id="37017252"/>
<dbReference type="GO" id="GO:0005829">
    <property type="term" value="C:cytosol"/>
    <property type="evidence" value="ECO:0007669"/>
    <property type="project" value="TreeGrafter"/>
</dbReference>
<dbReference type="AlphaFoldDB" id="A0A316U129"/>
<dbReference type="InterPro" id="IPR006680">
    <property type="entry name" value="Amidohydro-rel"/>
</dbReference>
<dbReference type="Pfam" id="PF04909">
    <property type="entry name" value="Amidohydro_2"/>
    <property type="match status" value="1"/>
</dbReference>
<evidence type="ECO:0000313" key="5">
    <source>
        <dbReference type="EMBL" id="PWN18183.1"/>
    </source>
</evidence>
<evidence type="ECO:0000256" key="2">
    <source>
        <dbReference type="ARBA" id="ARBA00023239"/>
    </source>
</evidence>
<comment type="similarity">
    <text evidence="3">Belongs to the metallo-dependent hydrolases superfamily.</text>
</comment>
<dbReference type="GO" id="GO:0016831">
    <property type="term" value="F:carboxy-lyase activity"/>
    <property type="evidence" value="ECO:0007669"/>
    <property type="project" value="UniProtKB-KW"/>
</dbReference>
<dbReference type="Proteomes" id="UP000245942">
    <property type="component" value="Unassembled WGS sequence"/>
</dbReference>
<dbReference type="GO" id="GO:0019748">
    <property type="term" value="P:secondary metabolic process"/>
    <property type="evidence" value="ECO:0007669"/>
    <property type="project" value="TreeGrafter"/>
</dbReference>
<dbReference type="PANTHER" id="PTHR21240:SF30">
    <property type="entry name" value="AMIDOHYDROLASE-RELATED DOMAIN-CONTAINING PROTEIN-RELATED"/>
    <property type="match status" value="1"/>
</dbReference>
<dbReference type="InterPro" id="IPR032466">
    <property type="entry name" value="Metal_Hydrolase"/>
</dbReference>
<accession>A0A316U129</accession>
<keyword evidence="1 3" id="KW-0210">Decarboxylase</keyword>
<sequence>MADIPILSLEEHFLDPVTRNSQTGPDHFANFPAPTMDKLGSLGSTRLASMSSAGVALQVLSHVPLDPTPEVAGATNDRLAAAIAAHPTRFAGFATLPLCDPHAAADELKRCVQTLGFAGALVDAHHRGRTYDDKDYWPVFEAAQSLDCVVYVHPAFPAEGAWAEHYEGNYGKDVAMALGAFGLGWHSETALAFLKMFAAGLFEEFPRIKVVLGHMGEGLPFFLDRIYKAAARWGRQRSLEEVWNENVWVTTSGIFSLAPLSCLLQTTKIGRILFSVDYPFSENQLGRDFLVKMQKSGLLTKDELEGIAYRHAETLLKLKIARD</sequence>
<dbReference type="RefSeq" id="XP_025345343.1">
    <property type="nucleotide sequence ID" value="XM_025495518.1"/>
</dbReference>
<evidence type="ECO:0000313" key="6">
    <source>
        <dbReference type="Proteomes" id="UP000245942"/>
    </source>
</evidence>
<dbReference type="STRING" id="1684307.A0A316U129"/>
<dbReference type="OrthoDB" id="432010at2759"/>
<keyword evidence="6" id="KW-1185">Reference proteome</keyword>
<dbReference type="GO" id="GO:0016787">
    <property type="term" value="F:hydrolase activity"/>
    <property type="evidence" value="ECO:0007669"/>
    <property type="project" value="InterPro"/>
</dbReference>
<dbReference type="EMBL" id="KZ819337">
    <property type="protein sequence ID" value="PWN18183.1"/>
    <property type="molecule type" value="Genomic_DNA"/>
</dbReference>
<keyword evidence="2 3" id="KW-0456">Lyase</keyword>
<dbReference type="InterPro" id="IPR032465">
    <property type="entry name" value="ACMSD"/>
</dbReference>
<dbReference type="SUPFAM" id="SSF51556">
    <property type="entry name" value="Metallo-dependent hydrolases"/>
    <property type="match status" value="1"/>
</dbReference>
<dbReference type="Gene3D" id="3.20.20.140">
    <property type="entry name" value="Metal-dependent hydrolases"/>
    <property type="match status" value="1"/>
</dbReference>